<comment type="caution">
    <text evidence="8">The sequence shown here is derived from an EMBL/GenBank/DDBJ whole genome shotgun (WGS) entry which is preliminary data.</text>
</comment>
<dbReference type="EMBL" id="JBHLXE010000076">
    <property type="protein sequence ID" value="MFC0179814.1"/>
    <property type="molecule type" value="Genomic_DNA"/>
</dbReference>
<dbReference type="InterPro" id="IPR026044">
    <property type="entry name" value="MltA"/>
</dbReference>
<evidence type="ECO:0000256" key="5">
    <source>
        <dbReference type="ARBA" id="ARBA00030918"/>
    </source>
</evidence>
<evidence type="ECO:0000256" key="3">
    <source>
        <dbReference type="ARBA" id="ARBA00023239"/>
    </source>
</evidence>
<protein>
    <recommendedName>
        <fullName evidence="2">peptidoglycan lytic exotransglycosylase</fullName>
        <ecNumber evidence="2">4.2.2.n1</ecNumber>
    </recommendedName>
    <alternativeName>
        <fullName evidence="5">Murein hydrolase A</fullName>
    </alternativeName>
</protein>
<evidence type="ECO:0000256" key="4">
    <source>
        <dbReference type="ARBA" id="ARBA00023316"/>
    </source>
</evidence>
<reference evidence="8 9" key="1">
    <citation type="submission" date="2024-09" db="EMBL/GenBank/DDBJ databases">
        <authorList>
            <person name="Sun Q."/>
            <person name="Mori K."/>
        </authorList>
    </citation>
    <scope>NUCLEOTIDE SEQUENCE [LARGE SCALE GENOMIC DNA]</scope>
    <source>
        <strain evidence="8 9">CCM 8545</strain>
    </source>
</reference>
<dbReference type="EC" id="4.2.2.n1" evidence="2"/>
<feature type="transmembrane region" description="Helical" evidence="6">
    <location>
        <begin position="21"/>
        <end position="38"/>
    </location>
</feature>
<dbReference type="CDD" id="cd14668">
    <property type="entry name" value="mlta_B"/>
    <property type="match status" value="1"/>
</dbReference>
<keyword evidence="9" id="KW-1185">Reference proteome</keyword>
<evidence type="ECO:0000313" key="8">
    <source>
        <dbReference type="EMBL" id="MFC0179814.1"/>
    </source>
</evidence>
<dbReference type="Gene3D" id="2.40.40.10">
    <property type="entry name" value="RlpA-like domain"/>
    <property type="match status" value="1"/>
</dbReference>
<dbReference type="CDD" id="cd22785">
    <property type="entry name" value="DPBB_MltA-like"/>
    <property type="match status" value="1"/>
</dbReference>
<dbReference type="Proteomes" id="UP001589758">
    <property type="component" value="Unassembled WGS sequence"/>
</dbReference>
<gene>
    <name evidence="8" type="primary">mltA</name>
    <name evidence="8" type="ORF">ACFFIT_06900</name>
</gene>
<keyword evidence="3 8" id="KW-0456">Lyase</keyword>
<dbReference type="InterPro" id="IPR005300">
    <property type="entry name" value="MltA_B"/>
</dbReference>
<evidence type="ECO:0000256" key="6">
    <source>
        <dbReference type="SAM" id="Phobius"/>
    </source>
</evidence>
<dbReference type="PANTHER" id="PTHR30124">
    <property type="entry name" value="MEMBRANE-BOUND LYTIC MUREIN TRANSGLYCOSYLASE A"/>
    <property type="match status" value="1"/>
</dbReference>
<accession>A0ABV6CA18</accession>
<evidence type="ECO:0000313" key="9">
    <source>
        <dbReference type="Proteomes" id="UP001589758"/>
    </source>
</evidence>
<name>A0ABV6CA18_9GAMM</name>
<dbReference type="GO" id="GO:0016829">
    <property type="term" value="F:lyase activity"/>
    <property type="evidence" value="ECO:0007669"/>
    <property type="project" value="UniProtKB-KW"/>
</dbReference>
<dbReference type="InterPro" id="IPR036908">
    <property type="entry name" value="RlpA-like_sf"/>
</dbReference>
<keyword evidence="6" id="KW-0472">Membrane</keyword>
<dbReference type="InterPro" id="IPR010611">
    <property type="entry name" value="3D_dom"/>
</dbReference>
<dbReference type="NCBIfam" id="NF008366">
    <property type="entry name" value="PRK11162.1"/>
    <property type="match status" value="1"/>
</dbReference>
<comment type="catalytic activity">
    <reaction evidence="1">
        <text>Exolytic cleavage of the (1-&gt;4)-beta-glycosidic linkage between N-acetylmuramic acid (MurNAc) and N-acetylglucosamine (GlcNAc) residues in peptidoglycan, from either the reducing or the non-reducing ends of the peptidoglycan chains, with concomitant formation of a 1,6-anhydrobond in the MurNAc residue.</text>
        <dbReference type="EC" id="4.2.2.n1"/>
    </reaction>
</comment>
<evidence type="ECO:0000259" key="7">
    <source>
        <dbReference type="SMART" id="SM00925"/>
    </source>
</evidence>
<dbReference type="Gene3D" id="2.40.240.50">
    <property type="entry name" value="Barwin-like endoglucanases"/>
    <property type="match status" value="1"/>
</dbReference>
<evidence type="ECO:0000256" key="1">
    <source>
        <dbReference type="ARBA" id="ARBA00001420"/>
    </source>
</evidence>
<feature type="domain" description="Lytic transglycosylase MltA" evidence="7">
    <location>
        <begin position="127"/>
        <end position="261"/>
    </location>
</feature>
<keyword evidence="4" id="KW-0961">Cell wall biogenesis/degradation</keyword>
<dbReference type="RefSeq" id="WP_385876920.1">
    <property type="nucleotide sequence ID" value="NZ_JBHLXE010000076.1"/>
</dbReference>
<keyword evidence="6" id="KW-1133">Transmembrane helix</keyword>
<sequence length="369" mass="40993">MIFFTSPLSFNRAKKTALNKLRYFNICTTVLALFVLVGCTSKKEITPVIREAYDLSINKSAFFEQLSTIEQNSSKLITQNNKLYQCTKAWVDAGADEARLAEFGLMLNKPFVTEANQALFTGYYSPVIKGRRTAQGDFIYPILSKPNLTKGNMPSRSEIHDGALDGMGLELAYTQSRVDNFIMGVQGSGFIDFEDGNPPVYFGYSGQNGHKFKGIGKYLVEQGELTKENVSLKTIYEWIEQHSEEEVLELLNQNPSWVFFAPKNNDHVKGAAGIPLVAHGSVAADKSIFDMGDLIYAKVPHVDNAGNFTGKYKPRVYVALDVGGAIKNNHFDIYHGLGEKAGYEAGNNKYNGNAYQLVLNENGEFCQSY</sequence>
<dbReference type="Pfam" id="PF03562">
    <property type="entry name" value="MltA"/>
    <property type="match status" value="1"/>
</dbReference>
<dbReference type="SMART" id="SM00925">
    <property type="entry name" value="MltA"/>
    <property type="match status" value="1"/>
</dbReference>
<evidence type="ECO:0000256" key="2">
    <source>
        <dbReference type="ARBA" id="ARBA00012587"/>
    </source>
</evidence>
<dbReference type="PANTHER" id="PTHR30124:SF0">
    <property type="entry name" value="MEMBRANE-BOUND LYTIC MUREIN TRANSGLYCOSYLASE A"/>
    <property type="match status" value="1"/>
</dbReference>
<keyword evidence="6" id="KW-0812">Transmembrane</keyword>
<dbReference type="SUPFAM" id="SSF50685">
    <property type="entry name" value="Barwin-like endoglucanases"/>
    <property type="match status" value="1"/>
</dbReference>
<proteinExistence type="predicted"/>
<organism evidence="8 9">
    <name type="scientific">Thorsellia kenyensis</name>
    <dbReference type="NCBI Taxonomy" id="1549888"/>
    <lineage>
        <taxon>Bacteria</taxon>
        <taxon>Pseudomonadati</taxon>
        <taxon>Pseudomonadota</taxon>
        <taxon>Gammaproteobacteria</taxon>
        <taxon>Enterobacterales</taxon>
        <taxon>Thorselliaceae</taxon>
        <taxon>Thorsellia</taxon>
    </lineage>
</organism>
<dbReference type="Pfam" id="PF06725">
    <property type="entry name" value="3D"/>
    <property type="match status" value="1"/>
</dbReference>